<sequence>MNQEIQPQFSFSAWFSRVPPVFHHSNYALREPFRKCKPSYLLKHVFEKPLRLSKTVPFHFHFKQNQIIFILQQKNIIGEKSQRSTRTKRSSSRFEHEEEELNKTYELTNLQNGKDLQTNSKNRLRRTQQLKKSGKEGKGKNDIKSKK</sequence>
<reference evidence="2 3" key="1">
    <citation type="journal article" date="2023" name="Plants (Basel)">
        <title>Bridging the Gap: Combining Genomics and Transcriptomics Approaches to Understand Stylosanthes scabra, an Orphan Legume from the Brazilian Caatinga.</title>
        <authorList>
            <person name="Ferreira-Neto J.R.C."/>
            <person name="da Silva M.D."/>
            <person name="Binneck E."/>
            <person name="de Melo N.F."/>
            <person name="da Silva R.H."/>
            <person name="de Melo A.L.T.M."/>
            <person name="Pandolfi V."/>
            <person name="Bustamante F.O."/>
            <person name="Brasileiro-Vidal A.C."/>
            <person name="Benko-Iseppon A.M."/>
        </authorList>
    </citation>
    <scope>NUCLEOTIDE SEQUENCE [LARGE SCALE GENOMIC DNA]</scope>
    <source>
        <tissue evidence="2">Leaves</tissue>
    </source>
</reference>
<proteinExistence type="predicted"/>
<feature type="region of interest" description="Disordered" evidence="1">
    <location>
        <begin position="79"/>
        <end position="147"/>
    </location>
</feature>
<evidence type="ECO:0000313" key="3">
    <source>
        <dbReference type="Proteomes" id="UP001341840"/>
    </source>
</evidence>
<evidence type="ECO:0000313" key="2">
    <source>
        <dbReference type="EMBL" id="MED6131656.1"/>
    </source>
</evidence>
<protein>
    <submittedName>
        <fullName evidence="2">Uncharacterized protein</fullName>
    </submittedName>
</protein>
<feature type="compositionally biased region" description="Basic and acidic residues" evidence="1">
    <location>
        <begin position="133"/>
        <end position="147"/>
    </location>
</feature>
<gene>
    <name evidence="2" type="ORF">PIB30_011507</name>
</gene>
<evidence type="ECO:0000256" key="1">
    <source>
        <dbReference type="SAM" id="MobiDB-lite"/>
    </source>
</evidence>
<feature type="compositionally biased region" description="Polar residues" evidence="1">
    <location>
        <begin position="105"/>
        <end position="121"/>
    </location>
</feature>
<keyword evidence="3" id="KW-1185">Reference proteome</keyword>
<dbReference type="EMBL" id="JASCZI010060443">
    <property type="protein sequence ID" value="MED6131656.1"/>
    <property type="molecule type" value="Genomic_DNA"/>
</dbReference>
<comment type="caution">
    <text evidence="2">The sequence shown here is derived from an EMBL/GenBank/DDBJ whole genome shotgun (WGS) entry which is preliminary data.</text>
</comment>
<organism evidence="2 3">
    <name type="scientific">Stylosanthes scabra</name>
    <dbReference type="NCBI Taxonomy" id="79078"/>
    <lineage>
        <taxon>Eukaryota</taxon>
        <taxon>Viridiplantae</taxon>
        <taxon>Streptophyta</taxon>
        <taxon>Embryophyta</taxon>
        <taxon>Tracheophyta</taxon>
        <taxon>Spermatophyta</taxon>
        <taxon>Magnoliopsida</taxon>
        <taxon>eudicotyledons</taxon>
        <taxon>Gunneridae</taxon>
        <taxon>Pentapetalae</taxon>
        <taxon>rosids</taxon>
        <taxon>fabids</taxon>
        <taxon>Fabales</taxon>
        <taxon>Fabaceae</taxon>
        <taxon>Papilionoideae</taxon>
        <taxon>50 kb inversion clade</taxon>
        <taxon>dalbergioids sensu lato</taxon>
        <taxon>Dalbergieae</taxon>
        <taxon>Pterocarpus clade</taxon>
        <taxon>Stylosanthes</taxon>
    </lineage>
</organism>
<name>A0ABU6S6B6_9FABA</name>
<dbReference type="Proteomes" id="UP001341840">
    <property type="component" value="Unassembled WGS sequence"/>
</dbReference>
<accession>A0ABU6S6B6</accession>